<dbReference type="InterPro" id="IPR005368">
    <property type="entry name" value="UPF0175"/>
</dbReference>
<dbReference type="AlphaFoldDB" id="A0A0A6RTI0"/>
<dbReference type="Pfam" id="PF03683">
    <property type="entry name" value="UPF0175"/>
    <property type="match status" value="1"/>
</dbReference>
<protein>
    <submittedName>
        <fullName evidence="1">Uncharacterized protein</fullName>
    </submittedName>
</protein>
<evidence type="ECO:0000313" key="1">
    <source>
        <dbReference type="EMBL" id="KHD07186.1"/>
    </source>
</evidence>
<dbReference type="Proteomes" id="UP000030428">
    <property type="component" value="Unassembled WGS sequence"/>
</dbReference>
<sequence>MTTITETVTPQKVLELSRSFTFSDKNWLINQLKKLIEQEQLPNSATLDEAIELYLADQCSLGRAAELAGVTRWDIQDTLSQRGIPIEIDSCQSVEEMDALTERLEGKGLLCSL</sequence>
<gene>
    <name evidence="1" type="ORF">PN36_04560</name>
</gene>
<evidence type="ECO:0000313" key="2">
    <source>
        <dbReference type="Proteomes" id="UP000030428"/>
    </source>
</evidence>
<organism evidence="1 2">
    <name type="scientific">Candidatus Thiomargarita nelsonii</name>
    <dbReference type="NCBI Taxonomy" id="1003181"/>
    <lineage>
        <taxon>Bacteria</taxon>
        <taxon>Pseudomonadati</taxon>
        <taxon>Pseudomonadota</taxon>
        <taxon>Gammaproteobacteria</taxon>
        <taxon>Thiotrichales</taxon>
        <taxon>Thiotrichaceae</taxon>
        <taxon>Thiomargarita</taxon>
    </lineage>
</organism>
<reference evidence="1 2" key="1">
    <citation type="journal article" date="2016" name="Front. Microbiol.">
        <title>Single-Cell (Meta-)Genomics of a Dimorphic Candidatus Thiomargarita nelsonii Reveals Genomic Plasticity.</title>
        <authorList>
            <person name="Flood B.E."/>
            <person name="Fliss P."/>
            <person name="Jones D.S."/>
            <person name="Dick G.J."/>
            <person name="Jain S."/>
            <person name="Kaster A.K."/>
            <person name="Winkel M."/>
            <person name="Mussmann M."/>
            <person name="Bailey J."/>
        </authorList>
    </citation>
    <scope>NUCLEOTIDE SEQUENCE [LARGE SCALE GENOMIC DNA]</scope>
    <source>
        <strain evidence="1">Hydrate Ridge</strain>
    </source>
</reference>
<accession>A0A0A6RTI0</accession>
<comment type="caution">
    <text evidence="1">The sequence shown here is derived from an EMBL/GenBank/DDBJ whole genome shotgun (WGS) entry which is preliminary data.</text>
</comment>
<name>A0A0A6RTI0_9GAMM</name>
<keyword evidence="2" id="KW-1185">Reference proteome</keyword>
<proteinExistence type="predicted"/>
<dbReference type="EMBL" id="JSZA02000012">
    <property type="protein sequence ID" value="KHD07186.1"/>
    <property type="molecule type" value="Genomic_DNA"/>
</dbReference>